<dbReference type="GO" id="GO:0005802">
    <property type="term" value="C:trans-Golgi network"/>
    <property type="evidence" value="ECO:0007669"/>
    <property type="project" value="TreeGrafter"/>
</dbReference>
<protein>
    <submittedName>
        <fullName evidence="12">DOP1 leucine zipper like protein A</fullName>
    </submittedName>
</protein>
<dbReference type="GO" id="GO:0005768">
    <property type="term" value="C:endosome"/>
    <property type="evidence" value="ECO:0007669"/>
    <property type="project" value="TreeGrafter"/>
</dbReference>
<evidence type="ECO:0000259" key="11">
    <source>
        <dbReference type="Pfam" id="PF24601"/>
    </source>
</evidence>
<dbReference type="Pfam" id="PF24597">
    <property type="entry name" value="TPR_DOP1_M"/>
    <property type="match status" value="1"/>
</dbReference>
<dbReference type="PANTHER" id="PTHR14042">
    <property type="entry name" value="DOPEY-RELATED"/>
    <property type="match status" value="1"/>
</dbReference>
<keyword evidence="3" id="KW-0653">Protein transport</keyword>
<feature type="domain" description="DOP1-like middle TPR" evidence="9">
    <location>
        <begin position="310"/>
        <end position="463"/>
    </location>
</feature>
<dbReference type="GO" id="GO:0015031">
    <property type="term" value="P:protein transport"/>
    <property type="evidence" value="ECO:0007669"/>
    <property type="project" value="UniProtKB-KW"/>
</dbReference>
<evidence type="ECO:0000259" key="8">
    <source>
        <dbReference type="Pfam" id="PF04118"/>
    </source>
</evidence>
<dbReference type="Pfam" id="PF04118">
    <property type="entry name" value="Dopey_N"/>
    <property type="match status" value="1"/>
</dbReference>
<feature type="compositionally biased region" description="Polar residues" evidence="7">
    <location>
        <begin position="583"/>
        <end position="592"/>
    </location>
</feature>
<evidence type="ECO:0000256" key="6">
    <source>
        <dbReference type="ARBA" id="ARBA00046326"/>
    </source>
</evidence>
<accession>A0A8C8BXA9</accession>
<dbReference type="InterPro" id="IPR056459">
    <property type="entry name" value="TPR_DOP1"/>
</dbReference>
<evidence type="ECO:0000256" key="1">
    <source>
        <dbReference type="ARBA" id="ARBA00004395"/>
    </source>
</evidence>
<evidence type="ECO:0000259" key="9">
    <source>
        <dbReference type="Pfam" id="PF24597"/>
    </source>
</evidence>
<dbReference type="InterPro" id="IPR056457">
    <property type="entry name" value="DOP1_C"/>
</dbReference>
<evidence type="ECO:0000256" key="7">
    <source>
        <dbReference type="SAM" id="MobiDB-lite"/>
    </source>
</evidence>
<evidence type="ECO:0000256" key="5">
    <source>
        <dbReference type="ARBA" id="ARBA00023136"/>
    </source>
</evidence>
<keyword evidence="4" id="KW-0333">Golgi apparatus</keyword>
<feature type="domain" description="DOP1-like C-terminal" evidence="10">
    <location>
        <begin position="1900"/>
        <end position="2400"/>
    </location>
</feature>
<dbReference type="InterPro" id="IPR056458">
    <property type="entry name" value="TPR_DOP1_M"/>
</dbReference>
<dbReference type="Pfam" id="PF24598">
    <property type="entry name" value="DOP1_C"/>
    <property type="match status" value="1"/>
</dbReference>
<dbReference type="GO" id="GO:0006895">
    <property type="term" value="P:Golgi to endosome transport"/>
    <property type="evidence" value="ECO:0007669"/>
    <property type="project" value="InterPro"/>
</dbReference>
<evidence type="ECO:0000256" key="2">
    <source>
        <dbReference type="ARBA" id="ARBA00022448"/>
    </source>
</evidence>
<feature type="region of interest" description="Disordered" evidence="7">
    <location>
        <begin position="1197"/>
        <end position="1219"/>
    </location>
</feature>
<feature type="region of interest" description="Disordered" evidence="7">
    <location>
        <begin position="558"/>
        <end position="592"/>
    </location>
</feature>
<dbReference type="InterPro" id="IPR040314">
    <property type="entry name" value="DOP1"/>
</dbReference>
<reference evidence="12" key="2">
    <citation type="submission" date="2025-09" db="UniProtKB">
        <authorList>
            <consortium name="Ensembl"/>
        </authorList>
    </citation>
    <scope>IDENTIFICATION</scope>
</reference>
<feature type="compositionally biased region" description="Low complexity" evidence="7">
    <location>
        <begin position="1197"/>
        <end position="1217"/>
    </location>
</feature>
<dbReference type="PANTHER" id="PTHR14042:SF22">
    <property type="entry name" value="PROTEIN DOPEY-1"/>
    <property type="match status" value="1"/>
</dbReference>
<evidence type="ECO:0000313" key="12">
    <source>
        <dbReference type="Ensembl" id="ENSOSUP00000024037.1"/>
    </source>
</evidence>
<dbReference type="InterPro" id="IPR007249">
    <property type="entry name" value="DOP1_N"/>
</dbReference>
<sequence length="2461" mass="276793">MNTEELELLTDSKYRNYVAAVDKALKNFEYSSEWADLISALGKLNKVLQNNAKYQVVPKKLTIGKRLAQCLHPALPGGVHRKALETYEIIFKIIGPKRLAKDLFLYSSGLFPLLANAAMSVKPTLLSLYEIYYLPLGKTLKPGLQGLLTGILPGLEEGSEYYERTNTLLEKVASAVDQSAFYSALWGSLLTSPAVRLPGITYVLSHLNRKLSMEDQLYIIGSDIELMVEAVSTSVQDTSVLVQRSTLDLILFCFPFHMSQATRPDMIRILSAALHVVLRRDMSLNRRLYAWLLGPRSTRHSNPEEHATYYFNTFSKEMLVQAMVGILQVNGHGEESTLMQDLKPFRILISLLDKPELGPAILEDVLIEVFRTLYTQCKAELELQAEPSFNKDHTQLSSKLRENKKTAELIKTANLLFNSFEPYYMWDYIARWFEECCRRTLHARLQTGPGGGSEQSELPLTNFCLLVDFLLDIVSLPTRSMRVLCQETYIEIQTEHLPQLLLRMISALTSHLHTLHLSELTDSLRLCSKILSKVQPPLLSAGTDGILQLPSGHSGSIKEWENKKVPSVSLENPSDVFEDGENPPSSRSSESGFTEFVQYQADTTDDIDRALNEGHGAPGIPIIGSTSSETETASTVGSEETIVQPPSIMTQGTATRSGKTIQKTAMQCCLEYVQQFLTRFINLYIIQSNSLSQPFGAELPVDPTREQGQTTKLDRESQVDAKVKKANKKKTLKEYLPAFIAACQLYLECSSFPVYIAEGNRTSELHPGKPEVDCEQVQPPLWLQTLMNACKQASDFSVQGVTISLVMDLVGLTQSVALVTGENLNSVETAQPLSPNQGRVAVVIRPPLSQGNLRYMAEKTDFFKHIALTLWDQLGDGTPQHHQKSVELFYQLHNLVPSSSICEDVISQQLTHRDKKVRMEAHAKFAVLWHLTRDLHINKSSSFGRTFDRSLFIMLDSLNSLDGSTWSVGQAWLNQVLQRHDIARVLEPLLLLLLHPKTQRVSVQRVQAECYWTKSSYHPEEENEKHFMQKFSADAFSHVPVSQGQLIIPKEGNEKQLAMDEMENFSLTVNPLSDRLSLLSTSSETIPMVVSDFDLPDHQVEILQSSDSGCSQSSTGDNISYEVETESLSAQDSSQTLREDSPDEIVQQVVTDLICKVVSGLGEEPEPVKHSLHSEDTSCKFSPLDNSVEVTKNEDQNIQSSQSSLLSNDSSQLLSASTETGLESLRDEISRNNSSPCIAESQQSLSDLTLASAESKSRKRSHSSIQFSFKGKLPEKVSEKETIVKEAGKQPGAKPKVKIAKKKDEEKKKAQTEKLKQTNVFFSDGLDLENWYSCGEGEISEIESDVGSPGMRKSPNFNIHPLYQHVLLYLQLYDSSRTLYAFSAIKAILKTNPSAFVSAISTTSVNNAYTPQLSLLQNLLARHRISVMGKDFYSHIPVDSNHNFRSSMYIEILISLCLYYMRSHYPTHVKVTSQDLIGNRNMQMMSIEILTLLFAELAKVIESSAKGFPSFISDMLSKCKVQKVILHCLLSSIFSAQKWHSEKMAGKNIVAVEEGFSEDSLINFSEDEFDNGSTLQSQLLKVLQRLIVLEHRVMTVPEENETGFDFVITDLEHIGPQQPMASLQYLHSQPITCQGMFLCAVIRALHQHCACKMHPQWIGLITSTLPYMGKVLQRVVVSVTLQLCRNLDNLIQQYKYETGLSDNRPLWMASVTPPDMVLTLLEGITTIIHYCLLDPSTQYHQLLVNVDQKHLVEARNGILSILHMIMSSVTLLWSILHLADSSEKTTAAAASITTINLGSTKNLRQQILELLGPISMNHGVHFMAAIAFVWNERRQNKNTSRTKVIPTAGEEQLLLVELVRSISVMRTETVIQTVKEVLKQPPAIAKDKKHLSLEVCMLQFFYAYTQRIPVTSLVDSWAALLLLLKDSIQVGLPAPGQFLILGVLNEFIMKNPSLENKKDQRDLQDVTHKIVDAIGAIAGSSLEQTTWLRRNLEVKPSPKIMVDGNNLESDVEDMLSPAMETSNITPSVYSVHALTLLSEVLAHLLDMVFYSDEKERVIPLLVNIMHYVVPYLRNHSAHNASSYRACVQLLSSLSGYQYTRRAWKKEAFDLFMDSSFFQMDASCVNHWRAIMDNLMTHDKTTFRDLMTRVAVAQSSSLNLFANRDAELEQRAMLLKRLAFAIFSSEIDQYQKYLPDIQERLVESLRLPQVPTLHSQVFLFFRVLLLRMSPQHLTSLWPTMITELVQVFLLMEQELTADEDISRTSGPSVAGLETTYTGGNGFSTSYNSQRWLNLYLSACKFLDLALALPSENLPQFQMYRWAFIPEASDDSGLEVRRQGTHQREFKPYVVRLAKLLRKKAKKNPEEDSSGKTLSWEPGHLLLTIYTVRSIEQLLPFFNVLSQVFNSKVTSRCVGHSGSPVLYPNCFPSKDIKMENLKTFSSKARQKIEEMVEKDFLEGIIKT</sequence>
<keyword evidence="13" id="KW-1185">Reference proteome</keyword>
<feature type="compositionally biased region" description="Low complexity" evidence="7">
    <location>
        <begin position="625"/>
        <end position="641"/>
    </location>
</feature>
<feature type="region of interest" description="Disordered" evidence="7">
    <location>
        <begin position="617"/>
        <end position="641"/>
    </location>
</feature>
<dbReference type="GO" id="GO:0005829">
    <property type="term" value="C:cytosol"/>
    <property type="evidence" value="ECO:0007669"/>
    <property type="project" value="GOC"/>
</dbReference>
<keyword evidence="2" id="KW-0813">Transport</keyword>
<comment type="subcellular location">
    <subcellularLocation>
        <location evidence="1">Golgi apparatus membrane</location>
        <topology evidence="1">Peripheral membrane protein</topology>
    </subcellularLocation>
</comment>
<dbReference type="GO" id="GO:0000139">
    <property type="term" value="C:Golgi membrane"/>
    <property type="evidence" value="ECO:0007669"/>
    <property type="project" value="UniProtKB-SubCell"/>
</dbReference>
<feature type="region of interest" description="Disordered" evidence="7">
    <location>
        <begin position="1287"/>
        <end position="1311"/>
    </location>
</feature>
<evidence type="ECO:0000259" key="10">
    <source>
        <dbReference type="Pfam" id="PF24598"/>
    </source>
</evidence>
<feature type="domain" description="DOP1 N-terminal" evidence="8">
    <location>
        <begin position="11"/>
        <end position="296"/>
    </location>
</feature>
<organism evidence="12 13">
    <name type="scientific">Otus sunia</name>
    <name type="common">Oriental scops-owl</name>
    <dbReference type="NCBI Taxonomy" id="257818"/>
    <lineage>
        <taxon>Eukaryota</taxon>
        <taxon>Metazoa</taxon>
        <taxon>Chordata</taxon>
        <taxon>Craniata</taxon>
        <taxon>Vertebrata</taxon>
        <taxon>Euteleostomi</taxon>
        <taxon>Archelosauria</taxon>
        <taxon>Archosauria</taxon>
        <taxon>Dinosauria</taxon>
        <taxon>Saurischia</taxon>
        <taxon>Theropoda</taxon>
        <taxon>Coelurosauria</taxon>
        <taxon>Aves</taxon>
        <taxon>Neognathae</taxon>
        <taxon>Neoaves</taxon>
        <taxon>Telluraves</taxon>
        <taxon>Strigiformes</taxon>
        <taxon>Strigidae</taxon>
        <taxon>Otus</taxon>
    </lineage>
</organism>
<reference evidence="12" key="1">
    <citation type="submission" date="2025-08" db="UniProtKB">
        <authorList>
            <consortium name="Ensembl"/>
        </authorList>
    </citation>
    <scope>IDENTIFICATION</scope>
</reference>
<evidence type="ECO:0000256" key="4">
    <source>
        <dbReference type="ARBA" id="ARBA00023034"/>
    </source>
</evidence>
<evidence type="ECO:0000313" key="13">
    <source>
        <dbReference type="Proteomes" id="UP000694552"/>
    </source>
</evidence>
<evidence type="ECO:0000256" key="3">
    <source>
        <dbReference type="ARBA" id="ARBA00022927"/>
    </source>
</evidence>
<dbReference type="Proteomes" id="UP000694552">
    <property type="component" value="Unplaced"/>
</dbReference>
<keyword evidence="5" id="KW-0472">Membrane</keyword>
<feature type="domain" description="DOP1-like TPR" evidence="11">
    <location>
        <begin position="1360"/>
        <end position="1734"/>
    </location>
</feature>
<proteinExistence type="inferred from homology"/>
<comment type="similarity">
    <text evidence="6">Belongs to the DOP1 family.</text>
</comment>
<dbReference type="Ensembl" id="ENSOSUT00000024759.1">
    <property type="protein sequence ID" value="ENSOSUP00000024037.1"/>
    <property type="gene ID" value="ENSOSUG00000016360.1"/>
</dbReference>
<name>A0A8C8BXA9_9STRI</name>
<feature type="compositionally biased region" description="Basic and acidic residues" evidence="7">
    <location>
        <begin position="1302"/>
        <end position="1311"/>
    </location>
</feature>
<dbReference type="Pfam" id="PF24601">
    <property type="entry name" value="TPR_DOP1"/>
    <property type="match status" value="1"/>
</dbReference>